<evidence type="ECO:0000313" key="1">
    <source>
        <dbReference type="EMBL" id="JAD74988.1"/>
    </source>
</evidence>
<name>A0A0A9CKL0_ARUDO</name>
<protein>
    <submittedName>
        <fullName evidence="1">Uncharacterized protein</fullName>
    </submittedName>
</protein>
<organism evidence="1">
    <name type="scientific">Arundo donax</name>
    <name type="common">Giant reed</name>
    <name type="synonym">Donax arundinaceus</name>
    <dbReference type="NCBI Taxonomy" id="35708"/>
    <lineage>
        <taxon>Eukaryota</taxon>
        <taxon>Viridiplantae</taxon>
        <taxon>Streptophyta</taxon>
        <taxon>Embryophyta</taxon>
        <taxon>Tracheophyta</taxon>
        <taxon>Spermatophyta</taxon>
        <taxon>Magnoliopsida</taxon>
        <taxon>Liliopsida</taxon>
        <taxon>Poales</taxon>
        <taxon>Poaceae</taxon>
        <taxon>PACMAD clade</taxon>
        <taxon>Arundinoideae</taxon>
        <taxon>Arundineae</taxon>
        <taxon>Arundo</taxon>
    </lineage>
</organism>
<sequence length="71" mass="8045">MGEILSVGADVSEVEAGKKVSKQFFHNTLIVACPNTHVYKQEAFYACMLSEFILKRTVHYTMAHSDSFLFK</sequence>
<dbReference type="AlphaFoldDB" id="A0A0A9CKL0"/>
<reference evidence="1" key="2">
    <citation type="journal article" date="2015" name="Data Brief">
        <title>Shoot transcriptome of the giant reed, Arundo donax.</title>
        <authorList>
            <person name="Barrero R.A."/>
            <person name="Guerrero F.D."/>
            <person name="Moolhuijzen P."/>
            <person name="Goolsby J.A."/>
            <person name="Tidwell J."/>
            <person name="Bellgard S.E."/>
            <person name="Bellgard M.I."/>
        </authorList>
    </citation>
    <scope>NUCLEOTIDE SEQUENCE</scope>
    <source>
        <tissue evidence="1">Shoot tissue taken approximately 20 cm above the soil surface</tissue>
    </source>
</reference>
<reference evidence="1" key="1">
    <citation type="submission" date="2014-09" db="EMBL/GenBank/DDBJ databases">
        <authorList>
            <person name="Magalhaes I.L.F."/>
            <person name="Oliveira U."/>
            <person name="Santos F.R."/>
            <person name="Vidigal T.H.D.A."/>
            <person name="Brescovit A.D."/>
            <person name="Santos A.J."/>
        </authorList>
    </citation>
    <scope>NUCLEOTIDE SEQUENCE</scope>
    <source>
        <tissue evidence="1">Shoot tissue taken approximately 20 cm above the soil surface</tissue>
    </source>
</reference>
<dbReference type="EMBL" id="GBRH01222907">
    <property type="protein sequence ID" value="JAD74988.1"/>
    <property type="molecule type" value="Transcribed_RNA"/>
</dbReference>
<proteinExistence type="predicted"/>
<accession>A0A0A9CKL0</accession>